<evidence type="ECO:0000313" key="12">
    <source>
        <dbReference type="EMBL" id="GAA4423374.1"/>
    </source>
</evidence>
<keyword evidence="4 11" id="KW-0028">Amino-acid biosynthesis</keyword>
<keyword evidence="8 11" id="KW-0067">ATP-binding</keyword>
<evidence type="ECO:0000256" key="11">
    <source>
        <dbReference type="HAMAP-Rule" id="MF_00109"/>
    </source>
</evidence>
<evidence type="ECO:0000256" key="10">
    <source>
        <dbReference type="ARBA" id="ARBA00048567"/>
    </source>
</evidence>
<dbReference type="Gene3D" id="3.40.50.300">
    <property type="entry name" value="P-loop containing nucleotide triphosphate hydrolases"/>
    <property type="match status" value="1"/>
</dbReference>
<dbReference type="InterPro" id="IPR023000">
    <property type="entry name" value="Shikimate_kinase_CS"/>
</dbReference>
<feature type="binding site" evidence="11">
    <location>
        <begin position="14"/>
        <end position="19"/>
    </location>
    <ligand>
        <name>ATP</name>
        <dbReference type="ChEBI" id="CHEBI:30616"/>
    </ligand>
</feature>
<comment type="cofactor">
    <cofactor evidence="11">
        <name>Mg(2+)</name>
        <dbReference type="ChEBI" id="CHEBI:18420"/>
    </cofactor>
    <text evidence="11">Binds 1 Mg(2+) ion per subunit.</text>
</comment>
<evidence type="ECO:0000313" key="13">
    <source>
        <dbReference type="Proteomes" id="UP001501788"/>
    </source>
</evidence>
<comment type="pathway">
    <text evidence="1 11">Metabolic intermediate biosynthesis; chorismate biosynthesis; chorismate from D-erythrose 4-phosphate and phosphoenolpyruvate: step 5/7.</text>
</comment>
<keyword evidence="7 11" id="KW-0418">Kinase</keyword>
<evidence type="ECO:0000256" key="9">
    <source>
        <dbReference type="ARBA" id="ARBA00023141"/>
    </source>
</evidence>
<evidence type="ECO:0000256" key="7">
    <source>
        <dbReference type="ARBA" id="ARBA00022777"/>
    </source>
</evidence>
<evidence type="ECO:0000256" key="4">
    <source>
        <dbReference type="ARBA" id="ARBA00022605"/>
    </source>
</evidence>
<comment type="subunit">
    <text evidence="11">Monomer.</text>
</comment>
<comment type="function">
    <text evidence="11">Catalyzes the specific phosphorylation of the 3-hydroxyl group of shikimic acid using ATP as a cosubstrate.</text>
</comment>
<feature type="binding site" evidence="11">
    <location>
        <position position="18"/>
    </location>
    <ligand>
        <name>Mg(2+)</name>
        <dbReference type="ChEBI" id="CHEBI:18420"/>
    </ligand>
</feature>
<comment type="subcellular location">
    <subcellularLocation>
        <location evidence="11">Cytoplasm</location>
    </subcellularLocation>
</comment>
<dbReference type="Pfam" id="PF01202">
    <property type="entry name" value="SKI"/>
    <property type="match status" value="1"/>
</dbReference>
<keyword evidence="9 11" id="KW-0057">Aromatic amino acid biosynthesis</keyword>
<keyword evidence="11" id="KW-0479">Metal-binding</keyword>
<organism evidence="12 13">
    <name type="scientific">Acidovorax lacteus</name>
    <dbReference type="NCBI Taxonomy" id="1924988"/>
    <lineage>
        <taxon>Bacteria</taxon>
        <taxon>Pseudomonadati</taxon>
        <taxon>Pseudomonadota</taxon>
        <taxon>Betaproteobacteria</taxon>
        <taxon>Burkholderiales</taxon>
        <taxon>Comamonadaceae</taxon>
        <taxon>Acidovorax</taxon>
    </lineage>
</organism>
<comment type="similarity">
    <text evidence="2 11">Belongs to the shikimate kinase family.</text>
</comment>
<evidence type="ECO:0000256" key="8">
    <source>
        <dbReference type="ARBA" id="ARBA00022840"/>
    </source>
</evidence>
<evidence type="ECO:0000256" key="6">
    <source>
        <dbReference type="ARBA" id="ARBA00022741"/>
    </source>
</evidence>
<dbReference type="InterPro" id="IPR000623">
    <property type="entry name" value="Shikimate_kinase/TSH1"/>
</dbReference>
<keyword evidence="11" id="KW-0460">Magnesium</keyword>
<name>A0ABP8L715_9BURK</name>
<dbReference type="PRINTS" id="PR01100">
    <property type="entry name" value="SHIKIMTKNASE"/>
</dbReference>
<sequence length="185" mass="20505">MNKHLRCVLVGMPGSGKTTIGRQLARRMGGTFLDCDHAIEREIGCSIKQFFQQHGEPAFRDLETQILADLLRRPAPYVLSTGGGAVVRPDNRALLKAGPPVVYLHAVPEEIHRRIAHDDSRPLMQVADPLAKLKELYRDRDPLYREVARYVMETGRPTVSSLVNTLLMQLELGASEESPVGPEAG</sequence>
<dbReference type="EMBL" id="BAABEX010000009">
    <property type="protein sequence ID" value="GAA4423374.1"/>
    <property type="molecule type" value="Genomic_DNA"/>
</dbReference>
<feature type="binding site" evidence="11">
    <location>
        <position position="60"/>
    </location>
    <ligand>
        <name>substrate</name>
    </ligand>
</feature>
<gene>
    <name evidence="11" type="primary">aroK</name>
    <name evidence="12" type="ORF">GCM10023090_15540</name>
</gene>
<keyword evidence="6 11" id="KW-0547">Nucleotide-binding</keyword>
<dbReference type="CDD" id="cd00464">
    <property type="entry name" value="SK"/>
    <property type="match status" value="1"/>
</dbReference>
<evidence type="ECO:0000256" key="2">
    <source>
        <dbReference type="ARBA" id="ARBA00006997"/>
    </source>
</evidence>
<evidence type="ECO:0000256" key="3">
    <source>
        <dbReference type="ARBA" id="ARBA00012154"/>
    </source>
</evidence>
<feature type="binding site" evidence="11">
    <location>
        <position position="121"/>
    </location>
    <ligand>
        <name>ATP</name>
        <dbReference type="ChEBI" id="CHEBI:30616"/>
    </ligand>
</feature>
<proteinExistence type="inferred from homology"/>
<feature type="binding site" evidence="11">
    <location>
        <position position="83"/>
    </location>
    <ligand>
        <name>substrate</name>
    </ligand>
</feature>
<protein>
    <recommendedName>
        <fullName evidence="3 11">Shikimate kinase</fullName>
        <shortName evidence="11">SK</shortName>
        <ecNumber evidence="3 11">2.7.1.71</ecNumber>
    </recommendedName>
</protein>
<dbReference type="SUPFAM" id="SSF52540">
    <property type="entry name" value="P-loop containing nucleoside triphosphate hydrolases"/>
    <property type="match status" value="1"/>
</dbReference>
<evidence type="ECO:0000256" key="5">
    <source>
        <dbReference type="ARBA" id="ARBA00022679"/>
    </source>
</evidence>
<dbReference type="Proteomes" id="UP001501788">
    <property type="component" value="Unassembled WGS sequence"/>
</dbReference>
<keyword evidence="11" id="KW-0963">Cytoplasm</keyword>
<dbReference type="PANTHER" id="PTHR21087">
    <property type="entry name" value="SHIKIMATE KINASE"/>
    <property type="match status" value="1"/>
</dbReference>
<dbReference type="InterPro" id="IPR031322">
    <property type="entry name" value="Shikimate/glucono_kinase"/>
</dbReference>
<dbReference type="InterPro" id="IPR027417">
    <property type="entry name" value="P-loop_NTPase"/>
</dbReference>
<keyword evidence="13" id="KW-1185">Reference proteome</keyword>
<feature type="binding site" evidence="11">
    <location>
        <position position="140"/>
    </location>
    <ligand>
        <name>substrate</name>
    </ligand>
</feature>
<accession>A0ABP8L715</accession>
<comment type="catalytic activity">
    <reaction evidence="10 11">
        <text>shikimate + ATP = 3-phosphoshikimate + ADP + H(+)</text>
        <dbReference type="Rhea" id="RHEA:13121"/>
        <dbReference type="ChEBI" id="CHEBI:15378"/>
        <dbReference type="ChEBI" id="CHEBI:30616"/>
        <dbReference type="ChEBI" id="CHEBI:36208"/>
        <dbReference type="ChEBI" id="CHEBI:145989"/>
        <dbReference type="ChEBI" id="CHEBI:456216"/>
        <dbReference type="EC" id="2.7.1.71"/>
    </reaction>
</comment>
<comment type="caution">
    <text evidence="12">The sequence shown here is derived from an EMBL/GenBank/DDBJ whole genome shotgun (WGS) entry which is preliminary data.</text>
</comment>
<evidence type="ECO:0000256" key="1">
    <source>
        <dbReference type="ARBA" id="ARBA00004842"/>
    </source>
</evidence>
<reference evidence="13" key="1">
    <citation type="journal article" date="2019" name="Int. J. Syst. Evol. Microbiol.">
        <title>The Global Catalogue of Microorganisms (GCM) 10K type strain sequencing project: providing services to taxonomists for standard genome sequencing and annotation.</title>
        <authorList>
            <consortium name="The Broad Institute Genomics Platform"/>
            <consortium name="The Broad Institute Genome Sequencing Center for Infectious Disease"/>
            <person name="Wu L."/>
            <person name="Ma J."/>
        </authorList>
    </citation>
    <scope>NUCLEOTIDE SEQUENCE [LARGE SCALE GENOMIC DNA]</scope>
    <source>
        <strain evidence="13">JCM 31890</strain>
    </source>
</reference>
<comment type="caution">
    <text evidence="11">Lacks conserved residue(s) required for the propagation of feature annotation.</text>
</comment>
<dbReference type="PROSITE" id="PS01128">
    <property type="entry name" value="SHIKIMATE_KINASE"/>
    <property type="match status" value="1"/>
</dbReference>
<dbReference type="PANTHER" id="PTHR21087:SF16">
    <property type="entry name" value="SHIKIMATE KINASE 1, CHLOROPLASTIC"/>
    <property type="match status" value="1"/>
</dbReference>
<dbReference type="RefSeq" id="WP_345062945.1">
    <property type="nucleotide sequence ID" value="NZ_BAABEX010000009.1"/>
</dbReference>
<dbReference type="HAMAP" id="MF_00109">
    <property type="entry name" value="Shikimate_kinase"/>
    <property type="match status" value="1"/>
</dbReference>
<keyword evidence="5 11" id="KW-0808">Transferase</keyword>
<dbReference type="EC" id="2.7.1.71" evidence="3 11"/>
<dbReference type="GO" id="GO:0016301">
    <property type="term" value="F:kinase activity"/>
    <property type="evidence" value="ECO:0007669"/>
    <property type="project" value="UniProtKB-KW"/>
</dbReference>
<feature type="binding site" evidence="11">
    <location>
        <position position="36"/>
    </location>
    <ligand>
        <name>substrate</name>
    </ligand>
</feature>